<dbReference type="GO" id="GO:0005576">
    <property type="term" value="C:extracellular region"/>
    <property type="evidence" value="ECO:0007669"/>
    <property type="project" value="UniProtKB-SubCell"/>
</dbReference>
<evidence type="ECO:0000256" key="1">
    <source>
        <dbReference type="ARBA" id="ARBA00004613"/>
    </source>
</evidence>
<feature type="domain" description="Laminin IV type A" evidence="10">
    <location>
        <begin position="127"/>
        <end position="275"/>
    </location>
</feature>
<dbReference type="PROSITE" id="PS51115">
    <property type="entry name" value="LAMININ_IVA"/>
    <property type="match status" value="1"/>
</dbReference>
<evidence type="ECO:0000313" key="11">
    <source>
        <dbReference type="EMBL" id="KAK9885636.1"/>
    </source>
</evidence>
<dbReference type="InterPro" id="IPR000034">
    <property type="entry name" value="Laminin_IV"/>
</dbReference>
<dbReference type="GO" id="GO:0009887">
    <property type="term" value="P:animal organ morphogenesis"/>
    <property type="evidence" value="ECO:0007669"/>
    <property type="project" value="TreeGrafter"/>
</dbReference>
<organism evidence="11 12">
    <name type="scientific">Henosepilachna vigintioctopunctata</name>
    <dbReference type="NCBI Taxonomy" id="420089"/>
    <lineage>
        <taxon>Eukaryota</taxon>
        <taxon>Metazoa</taxon>
        <taxon>Ecdysozoa</taxon>
        <taxon>Arthropoda</taxon>
        <taxon>Hexapoda</taxon>
        <taxon>Insecta</taxon>
        <taxon>Pterygota</taxon>
        <taxon>Neoptera</taxon>
        <taxon>Endopterygota</taxon>
        <taxon>Coleoptera</taxon>
        <taxon>Polyphaga</taxon>
        <taxon>Cucujiformia</taxon>
        <taxon>Coccinelloidea</taxon>
        <taxon>Coccinellidae</taxon>
        <taxon>Epilachninae</taxon>
        <taxon>Epilachnini</taxon>
        <taxon>Henosepilachna</taxon>
    </lineage>
</organism>
<evidence type="ECO:0000256" key="6">
    <source>
        <dbReference type="ARBA" id="ARBA00023180"/>
    </source>
</evidence>
<evidence type="ECO:0000259" key="9">
    <source>
        <dbReference type="PROSITE" id="PS50027"/>
    </source>
</evidence>
<evidence type="ECO:0000256" key="3">
    <source>
        <dbReference type="ARBA" id="ARBA00022729"/>
    </source>
</evidence>
<dbReference type="PRINTS" id="PR00011">
    <property type="entry name" value="EGFLAMININ"/>
</dbReference>
<dbReference type="Proteomes" id="UP001431783">
    <property type="component" value="Unassembled WGS sequence"/>
</dbReference>
<feature type="disulfide bond" evidence="8">
    <location>
        <begin position="402"/>
        <end position="411"/>
    </location>
</feature>
<feature type="domain" description="Laminin EGF-like" evidence="9">
    <location>
        <begin position="48"/>
        <end position="100"/>
    </location>
</feature>
<dbReference type="Pfam" id="PF00053">
    <property type="entry name" value="EGF_laminin"/>
    <property type="match status" value="5"/>
</dbReference>
<comment type="subcellular location">
    <subcellularLocation>
        <location evidence="1">Secreted</location>
    </subcellularLocation>
</comment>
<proteinExistence type="predicted"/>
<evidence type="ECO:0000256" key="4">
    <source>
        <dbReference type="ARBA" id="ARBA00022737"/>
    </source>
</evidence>
<dbReference type="InterPro" id="IPR050440">
    <property type="entry name" value="Laminin/Netrin_ECM"/>
</dbReference>
<dbReference type="SMART" id="SM00281">
    <property type="entry name" value="LamB"/>
    <property type="match status" value="1"/>
</dbReference>
<dbReference type="PROSITE" id="PS01248">
    <property type="entry name" value="EGF_LAM_1"/>
    <property type="match status" value="3"/>
</dbReference>
<reference evidence="11 12" key="1">
    <citation type="submission" date="2023-03" db="EMBL/GenBank/DDBJ databases">
        <title>Genome insight into feeding habits of ladybird beetles.</title>
        <authorList>
            <person name="Li H.-S."/>
            <person name="Huang Y.-H."/>
            <person name="Pang H."/>
        </authorList>
    </citation>
    <scope>NUCLEOTIDE SEQUENCE [LARGE SCALE GENOMIC DNA]</scope>
    <source>
        <strain evidence="11">SYSU_2023b</strain>
        <tissue evidence="11">Whole body</tissue>
    </source>
</reference>
<keyword evidence="5 8" id="KW-1015">Disulfide bond</keyword>
<feature type="disulfide bond" evidence="8">
    <location>
        <begin position="383"/>
        <end position="400"/>
    </location>
</feature>
<evidence type="ECO:0000259" key="10">
    <source>
        <dbReference type="PROSITE" id="PS51115"/>
    </source>
</evidence>
<feature type="disulfide bond" evidence="8">
    <location>
        <begin position="449"/>
        <end position="458"/>
    </location>
</feature>
<dbReference type="SUPFAM" id="SSF57184">
    <property type="entry name" value="Growth factor receptor domain"/>
    <property type="match status" value="1"/>
</dbReference>
<keyword evidence="7 8" id="KW-0424">Laminin EGF-like domain</keyword>
<comment type="caution">
    <text evidence="8">Lacks conserved residue(s) required for the propagation of feature annotation.</text>
</comment>
<dbReference type="Pfam" id="PF00052">
    <property type="entry name" value="Laminin_B"/>
    <property type="match status" value="1"/>
</dbReference>
<evidence type="ECO:0000256" key="7">
    <source>
        <dbReference type="ARBA" id="ARBA00023292"/>
    </source>
</evidence>
<dbReference type="PANTHER" id="PTHR10574">
    <property type="entry name" value="NETRIN/LAMININ-RELATED"/>
    <property type="match status" value="1"/>
</dbReference>
<feature type="disulfide bond" evidence="8">
    <location>
        <begin position="328"/>
        <end position="337"/>
    </location>
</feature>
<accession>A0AAW1UXR5</accession>
<feature type="disulfide bond" evidence="8">
    <location>
        <begin position="429"/>
        <end position="441"/>
    </location>
</feature>
<dbReference type="InterPro" id="IPR009030">
    <property type="entry name" value="Growth_fac_rcpt_cys_sf"/>
</dbReference>
<dbReference type="SMART" id="SM00180">
    <property type="entry name" value="EGF_Lam"/>
    <property type="match status" value="5"/>
</dbReference>
<feature type="domain" description="Laminin EGF-like" evidence="9">
    <location>
        <begin position="381"/>
        <end position="428"/>
    </location>
</feature>
<keyword evidence="12" id="KW-1185">Reference proteome</keyword>
<keyword evidence="4" id="KW-0677">Repeat</keyword>
<dbReference type="InterPro" id="IPR002049">
    <property type="entry name" value="LE_dom"/>
</dbReference>
<evidence type="ECO:0000313" key="12">
    <source>
        <dbReference type="Proteomes" id="UP001431783"/>
    </source>
</evidence>
<evidence type="ECO:0000256" key="2">
    <source>
        <dbReference type="ARBA" id="ARBA00022525"/>
    </source>
</evidence>
<dbReference type="GO" id="GO:0005604">
    <property type="term" value="C:basement membrane"/>
    <property type="evidence" value="ECO:0007669"/>
    <property type="project" value="UniProtKB-ARBA"/>
</dbReference>
<evidence type="ECO:0000256" key="5">
    <source>
        <dbReference type="ARBA" id="ARBA00023157"/>
    </source>
</evidence>
<dbReference type="SUPFAM" id="SSF57196">
    <property type="entry name" value="EGF/Laminin"/>
    <property type="match status" value="3"/>
</dbReference>
<comment type="caution">
    <text evidence="11">The sequence shown here is derived from an EMBL/GenBank/DDBJ whole genome shotgun (WGS) entry which is preliminary data.</text>
</comment>
<keyword evidence="3" id="KW-0732">Signal</keyword>
<protein>
    <submittedName>
        <fullName evidence="11">Uncharacterized protein</fullName>
    </submittedName>
</protein>
<gene>
    <name evidence="11" type="ORF">WA026_012400</name>
</gene>
<feature type="disulfide bond" evidence="8">
    <location>
        <begin position="71"/>
        <end position="80"/>
    </location>
</feature>
<keyword evidence="6" id="KW-0325">Glycoprotein</keyword>
<dbReference type="PANTHER" id="PTHR10574:SF435">
    <property type="entry name" value="LAMININ SUBUNIT GAMMA-1"/>
    <property type="match status" value="1"/>
</dbReference>
<dbReference type="PROSITE" id="PS50027">
    <property type="entry name" value="EGF_LAM_2"/>
    <property type="match status" value="4"/>
</dbReference>
<dbReference type="AlphaFoldDB" id="A0AAW1UXR5"/>
<keyword evidence="2" id="KW-0964">Secreted</keyword>
<dbReference type="FunFam" id="2.10.25.10:FF:000188">
    <property type="entry name" value="Laminin subunit gamma 2"/>
    <property type="match status" value="1"/>
</dbReference>
<dbReference type="GO" id="GO:0048731">
    <property type="term" value="P:system development"/>
    <property type="evidence" value="ECO:0007669"/>
    <property type="project" value="UniProtKB-ARBA"/>
</dbReference>
<dbReference type="GO" id="GO:0009888">
    <property type="term" value="P:tissue development"/>
    <property type="evidence" value="ECO:0007669"/>
    <property type="project" value="TreeGrafter"/>
</dbReference>
<dbReference type="FunFam" id="2.10.25.10:FF:000074">
    <property type="entry name" value="Laminin subunit alpha"/>
    <property type="match status" value="1"/>
</dbReference>
<feature type="domain" description="Laminin EGF-like" evidence="9">
    <location>
        <begin position="429"/>
        <end position="474"/>
    </location>
</feature>
<feature type="disulfide bond" evidence="8">
    <location>
        <begin position="381"/>
        <end position="393"/>
    </location>
</feature>
<dbReference type="CDD" id="cd00055">
    <property type="entry name" value="EGF_Lam"/>
    <property type="match status" value="4"/>
</dbReference>
<name>A0AAW1UXR5_9CUCU</name>
<dbReference type="Gene3D" id="2.10.25.10">
    <property type="entry name" value="Laminin"/>
    <property type="match status" value="4"/>
</dbReference>
<feature type="domain" description="Laminin EGF-like" evidence="9">
    <location>
        <begin position="310"/>
        <end position="358"/>
    </location>
</feature>
<sequence>MVQTAKDVRKITSCEKTVTAFHVTVIRDKCNKCDANYFDSGSHGCKNCGCFDVGSIYNTPSCDPDSGTCHCKENVEGKRCRECKPGFFNLDKENYFGCTPCFCYGHSSQCISASGYFRHQITSSFDKSVDRWKAIDYTNRPVNLQYNALSQSVSVDSGNDEIVYFSAPERYLGDQRASYNQILQFKLRIGKSMALSSAEDVIIEGAAEKIVLPIFAQQHNLPSTEAQLYRSDFTKTKTTIKATYAPQDVTYLDDVKLETASRGIASTQPAYWVEQCKCPDGYVGQFCESCATGFKHSRSSSGPFIPCIPCDCNKHTDECDSDTGKCRCRHNTAGDNCELCARGFYGNALGATKDDCQPCGCPQGGPYIQIDDESGQGCQVCNCDPIASLNQTCVIFTGQCFCRPGVIGLHCDHCEAKKYGFSIEGCKDCECDEIGSKDLQCDASGQCPCLENVEGRQCDRCKENKYDRQRGCVECPDCYNLVQDAARLHNEKLLKLKDDLEEIEQRPTVIKDDEFPEELKNLQTSINELHTDTITFLCVSDDGSYLVAADPASDTVVWKKNMTHGIFTVNFQNTLVHLLQCHFIQPIQVYLLHIQIVR</sequence>
<dbReference type="EMBL" id="JARQZJ010000096">
    <property type="protein sequence ID" value="KAK9885636.1"/>
    <property type="molecule type" value="Genomic_DNA"/>
</dbReference>
<dbReference type="FunFam" id="2.10.25.10:FF:000090">
    <property type="entry name" value="laminin subunit alpha"/>
    <property type="match status" value="1"/>
</dbReference>
<evidence type="ECO:0000256" key="8">
    <source>
        <dbReference type="PROSITE-ProRule" id="PRU00460"/>
    </source>
</evidence>